<dbReference type="KEGG" id="vg:55813926"/>
<protein>
    <submittedName>
        <fullName evidence="1">Uncharacterized protein</fullName>
    </submittedName>
</protein>
<reference evidence="1 2" key="1">
    <citation type="submission" date="2019-07" db="EMBL/GenBank/DDBJ databases">
        <authorList>
            <person name="Roscher J.E."/>
            <person name="Stoner T.H."/>
            <person name="Garlena R.A."/>
            <person name="Russell D.A."/>
            <person name="Pope W.H."/>
            <person name="Jacobs-Sera D."/>
            <person name="Hatfull G.F."/>
        </authorList>
    </citation>
    <scope>NUCLEOTIDE SEQUENCE [LARGE SCALE GENOMIC DNA]</scope>
</reference>
<keyword evidence="2" id="KW-1185">Reference proteome</keyword>
<dbReference type="Proteomes" id="UP000325665">
    <property type="component" value="Segment"/>
</dbReference>
<gene>
    <name evidence="1" type="primary">81</name>
    <name evidence="1" type="ORF">SEA_LYMARA_81</name>
</gene>
<dbReference type="GeneID" id="55813926"/>
<sequence>MSLHLVKAIEELAERLDGAAVAPSMSEVAGELRAILERYPLPPEDADERDSTHWLFQRHSETLTRVANAVNGPPKPLWSHSHHDLGEKTEELAEKHKSALYPTAELLDAVAENVMLDFNIPSMRLARQEVRVTLKHLADGLANGLR</sequence>
<proteinExistence type="predicted"/>
<dbReference type="RefSeq" id="YP_009884566.1">
    <property type="nucleotide sequence ID" value="NC_049471.1"/>
</dbReference>
<evidence type="ECO:0000313" key="1">
    <source>
        <dbReference type="EMBL" id="QFG14882.1"/>
    </source>
</evidence>
<name>A0A5J6U2C1_9CAUD</name>
<organism evidence="1 2">
    <name type="scientific">Arthrobacter phage Lymara</name>
    <dbReference type="NCBI Taxonomy" id="2599828"/>
    <lineage>
        <taxon>Viruses</taxon>
        <taxon>Duplodnaviria</taxon>
        <taxon>Heunggongvirae</taxon>
        <taxon>Uroviricota</taxon>
        <taxon>Caudoviricetes</taxon>
        <taxon>Klausavirus</taxon>
        <taxon>Klausavirus lymara</taxon>
    </lineage>
</organism>
<evidence type="ECO:0000313" key="2">
    <source>
        <dbReference type="Proteomes" id="UP000325665"/>
    </source>
</evidence>
<accession>A0A5J6U2C1</accession>
<dbReference type="EMBL" id="MN234234">
    <property type="protein sequence ID" value="QFG14882.1"/>
    <property type="molecule type" value="Genomic_DNA"/>
</dbReference>